<keyword evidence="7" id="KW-0503">Monooxygenase</keyword>
<evidence type="ECO:0000256" key="2">
    <source>
        <dbReference type="ARBA" id="ARBA00010617"/>
    </source>
</evidence>
<dbReference type="InterPro" id="IPR001128">
    <property type="entry name" value="Cyt_P450"/>
</dbReference>
<proteinExistence type="inferred from homology"/>
<dbReference type="PANTHER" id="PTHR24305:SF210">
    <property type="entry name" value="CYTOCHROME P450 MONOOXYGENASE ASQL-RELATED"/>
    <property type="match status" value="1"/>
</dbReference>
<evidence type="ECO:0000313" key="8">
    <source>
        <dbReference type="EMBL" id="KAF5843950.1"/>
    </source>
</evidence>
<dbReference type="GO" id="GO:0016705">
    <property type="term" value="F:oxidoreductase activity, acting on paired donors, with incorporation or reduction of molecular oxygen"/>
    <property type="evidence" value="ECO:0007669"/>
    <property type="project" value="InterPro"/>
</dbReference>
<dbReference type="GO" id="GO:0020037">
    <property type="term" value="F:heme binding"/>
    <property type="evidence" value="ECO:0007669"/>
    <property type="project" value="InterPro"/>
</dbReference>
<dbReference type="PROSITE" id="PS00086">
    <property type="entry name" value="CYTOCHROME_P450"/>
    <property type="match status" value="1"/>
</dbReference>
<keyword evidence="4 6" id="KW-0479">Metal-binding</keyword>
<feature type="binding site" description="axial binding residue" evidence="6">
    <location>
        <position position="390"/>
    </location>
    <ligand>
        <name>heme</name>
        <dbReference type="ChEBI" id="CHEBI:30413"/>
    </ligand>
    <ligandPart>
        <name>Fe</name>
        <dbReference type="ChEBI" id="CHEBI:18248"/>
    </ligandPart>
</feature>
<dbReference type="PRINTS" id="PR00463">
    <property type="entry name" value="EP450I"/>
</dbReference>
<comment type="caution">
    <text evidence="8">The sequence shown here is derived from an EMBL/GenBank/DDBJ whole genome shotgun (WGS) entry which is preliminary data.</text>
</comment>
<dbReference type="Pfam" id="PF00067">
    <property type="entry name" value="p450"/>
    <property type="match status" value="1"/>
</dbReference>
<dbReference type="SUPFAM" id="SSF48264">
    <property type="entry name" value="Cytochrome P450"/>
    <property type="match status" value="1"/>
</dbReference>
<dbReference type="PANTHER" id="PTHR24305">
    <property type="entry name" value="CYTOCHROME P450"/>
    <property type="match status" value="1"/>
</dbReference>
<evidence type="ECO:0000256" key="7">
    <source>
        <dbReference type="RuleBase" id="RU000461"/>
    </source>
</evidence>
<dbReference type="GO" id="GO:0004497">
    <property type="term" value="F:monooxygenase activity"/>
    <property type="evidence" value="ECO:0007669"/>
    <property type="project" value="UniProtKB-KW"/>
</dbReference>
<dbReference type="InterPro" id="IPR002401">
    <property type="entry name" value="Cyt_P450_E_grp-I"/>
</dbReference>
<keyword evidence="7" id="KW-0560">Oxidoreductase</keyword>
<sequence length="447" mass="50208">MVIQGLKGRRVYELEQIHRKYGSIVRTGPNEVSVADWRHIRTIYCNPKTVLKDPSFYGGVKMIGKHNIFQMTQHAARRKLSSPPWALNSIARLDPLIQKNADTLVHRLIAEAGSSTSGTADAYRLCALFSLETICKAAFAKDFDGIDGMGASLELLRAMDGSALVFLPQSLFPFLGSTGLGTKLPGFIGNAYRSHQIWEQLSRDMVDHFLEKSSADNKYLLSPVATGIDTFLGRRLSHEELIEEAMGYMFAGSGTTSSTLTYLLYAISLPENLHVQERLRDTIKTIPADDVTAMRQDPYLNAVIKETFRLFPTIVSTLPRILLEPLQLGEYSLPKGTIVGMQNWLHHRDPIIFPNPDKFLPERWVLPNSVSHAQAMEGSLTPFSVGRRNCIGQNLAWEELYIAVSAIMRAGLKLCIGLEMQPWEMEIEDRFNIAPRGHRLMLHITRE</sequence>
<organism evidence="8 9">
    <name type="scientific">Cochliobolus sativus</name>
    <name type="common">Common root rot and spot blotch fungus</name>
    <name type="synonym">Bipolaris sorokiniana</name>
    <dbReference type="NCBI Taxonomy" id="45130"/>
    <lineage>
        <taxon>Eukaryota</taxon>
        <taxon>Fungi</taxon>
        <taxon>Dikarya</taxon>
        <taxon>Ascomycota</taxon>
        <taxon>Pezizomycotina</taxon>
        <taxon>Dothideomycetes</taxon>
        <taxon>Pleosporomycetidae</taxon>
        <taxon>Pleosporales</taxon>
        <taxon>Pleosporineae</taxon>
        <taxon>Pleosporaceae</taxon>
        <taxon>Bipolaris</taxon>
    </lineage>
</organism>
<evidence type="ECO:0000256" key="4">
    <source>
        <dbReference type="ARBA" id="ARBA00022723"/>
    </source>
</evidence>
<evidence type="ECO:0000256" key="1">
    <source>
        <dbReference type="ARBA" id="ARBA00001971"/>
    </source>
</evidence>
<dbReference type="Gene3D" id="1.10.630.10">
    <property type="entry name" value="Cytochrome P450"/>
    <property type="match status" value="1"/>
</dbReference>
<name>A0A8H5Z9J8_COCSA</name>
<evidence type="ECO:0000313" key="9">
    <source>
        <dbReference type="Proteomes" id="UP000624244"/>
    </source>
</evidence>
<comment type="similarity">
    <text evidence="2 7">Belongs to the cytochrome P450 family.</text>
</comment>
<dbReference type="AlphaFoldDB" id="A0A8H5Z9J8"/>
<reference evidence="8" key="1">
    <citation type="submission" date="2019-11" db="EMBL/GenBank/DDBJ databases">
        <title>Bipolaris sorokiniana Genome sequencing.</title>
        <authorList>
            <person name="Wang H."/>
        </authorList>
    </citation>
    <scope>NUCLEOTIDE SEQUENCE</scope>
</reference>
<dbReference type="GO" id="GO:0005506">
    <property type="term" value="F:iron ion binding"/>
    <property type="evidence" value="ECO:0007669"/>
    <property type="project" value="InterPro"/>
</dbReference>
<evidence type="ECO:0000256" key="3">
    <source>
        <dbReference type="ARBA" id="ARBA00022617"/>
    </source>
</evidence>
<keyword evidence="3 6" id="KW-0349">Heme</keyword>
<keyword evidence="5 6" id="KW-0408">Iron</keyword>
<evidence type="ECO:0000256" key="5">
    <source>
        <dbReference type="ARBA" id="ARBA00023004"/>
    </source>
</evidence>
<dbReference type="InterPro" id="IPR036396">
    <property type="entry name" value="Cyt_P450_sf"/>
</dbReference>
<dbReference type="EMBL" id="WNKQ01000063">
    <property type="protein sequence ID" value="KAF5843950.1"/>
    <property type="molecule type" value="Genomic_DNA"/>
</dbReference>
<dbReference type="Proteomes" id="UP000624244">
    <property type="component" value="Unassembled WGS sequence"/>
</dbReference>
<accession>A0A8H5Z9J8</accession>
<gene>
    <name evidence="8" type="ORF">GGP41_002854</name>
</gene>
<dbReference type="InterPro" id="IPR050121">
    <property type="entry name" value="Cytochrome_P450_monoxygenase"/>
</dbReference>
<evidence type="ECO:0000256" key="6">
    <source>
        <dbReference type="PIRSR" id="PIRSR602401-1"/>
    </source>
</evidence>
<evidence type="ECO:0008006" key="10">
    <source>
        <dbReference type="Google" id="ProtNLM"/>
    </source>
</evidence>
<comment type="cofactor">
    <cofactor evidence="1 6">
        <name>heme</name>
        <dbReference type="ChEBI" id="CHEBI:30413"/>
    </cofactor>
</comment>
<dbReference type="InterPro" id="IPR017972">
    <property type="entry name" value="Cyt_P450_CS"/>
</dbReference>
<dbReference type="PRINTS" id="PR00385">
    <property type="entry name" value="P450"/>
</dbReference>
<protein>
    <recommendedName>
        <fullName evidence="10">Cytochrome P450</fullName>
    </recommendedName>
</protein>